<accession>A0A9P4NZY1</accession>
<dbReference type="GO" id="GO:0004252">
    <property type="term" value="F:serine-type endopeptidase activity"/>
    <property type="evidence" value="ECO:0007669"/>
    <property type="project" value="UniProtKB-UniRule"/>
</dbReference>
<protein>
    <submittedName>
        <fullName evidence="8">Subtilisin-like protein</fullName>
    </submittedName>
</protein>
<keyword evidence="3 5" id="KW-0378">Hydrolase</keyword>
<dbReference type="InterPro" id="IPR036852">
    <property type="entry name" value="Peptidase_S8/S53_dom_sf"/>
</dbReference>
<reference evidence="8" key="1">
    <citation type="journal article" date="2020" name="Stud. Mycol.">
        <title>101 Dothideomycetes genomes: a test case for predicting lifestyles and emergence of pathogens.</title>
        <authorList>
            <person name="Haridas S."/>
            <person name="Albert R."/>
            <person name="Binder M."/>
            <person name="Bloem J."/>
            <person name="Labutti K."/>
            <person name="Salamov A."/>
            <person name="Andreopoulos B."/>
            <person name="Baker S."/>
            <person name="Barry K."/>
            <person name="Bills G."/>
            <person name="Bluhm B."/>
            <person name="Cannon C."/>
            <person name="Castanera R."/>
            <person name="Culley D."/>
            <person name="Daum C."/>
            <person name="Ezra D."/>
            <person name="Gonzalez J."/>
            <person name="Henrissat B."/>
            <person name="Kuo A."/>
            <person name="Liang C."/>
            <person name="Lipzen A."/>
            <person name="Lutzoni F."/>
            <person name="Magnuson J."/>
            <person name="Mondo S."/>
            <person name="Nolan M."/>
            <person name="Ohm R."/>
            <person name="Pangilinan J."/>
            <person name="Park H.-J."/>
            <person name="Ramirez L."/>
            <person name="Alfaro M."/>
            <person name="Sun H."/>
            <person name="Tritt A."/>
            <person name="Yoshinaga Y."/>
            <person name="Zwiers L.-H."/>
            <person name="Turgeon B."/>
            <person name="Goodwin S."/>
            <person name="Spatafora J."/>
            <person name="Crous P."/>
            <person name="Grigoriev I."/>
        </authorList>
    </citation>
    <scope>NUCLEOTIDE SEQUENCE</scope>
    <source>
        <strain evidence="8">CBS 130266</strain>
    </source>
</reference>
<keyword evidence="2 5" id="KW-0645">Protease</keyword>
<dbReference type="InterPro" id="IPR023827">
    <property type="entry name" value="Peptidase_S8_Asp-AS"/>
</dbReference>
<evidence type="ECO:0000256" key="5">
    <source>
        <dbReference type="PROSITE-ProRule" id="PRU01240"/>
    </source>
</evidence>
<name>A0A9P4NZY1_9PEZI</name>
<dbReference type="CDD" id="cd04077">
    <property type="entry name" value="Peptidases_S8_PCSK9_ProteinaseK_like"/>
    <property type="match status" value="1"/>
</dbReference>
<evidence type="ECO:0000259" key="7">
    <source>
        <dbReference type="Pfam" id="PF00082"/>
    </source>
</evidence>
<dbReference type="FunFam" id="3.40.50.200:FF:000007">
    <property type="entry name" value="Subtilisin-like serine protease"/>
    <property type="match status" value="1"/>
</dbReference>
<feature type="active site" description="Charge relay system" evidence="5">
    <location>
        <position position="298"/>
    </location>
</feature>
<dbReference type="Gene3D" id="3.40.50.200">
    <property type="entry name" value="Peptidase S8/S53 domain"/>
    <property type="match status" value="1"/>
</dbReference>
<dbReference type="PROSITE" id="PS00138">
    <property type="entry name" value="SUBTILASE_SER"/>
    <property type="match status" value="1"/>
</dbReference>
<dbReference type="InterPro" id="IPR023828">
    <property type="entry name" value="Peptidase_S8_Ser-AS"/>
</dbReference>
<dbReference type="InterPro" id="IPR015500">
    <property type="entry name" value="Peptidase_S8_subtilisin-rel"/>
</dbReference>
<keyword evidence="9" id="KW-1185">Reference proteome</keyword>
<gene>
    <name evidence="8" type="ORF">EJ08DRAFT_579661</name>
</gene>
<evidence type="ECO:0000256" key="2">
    <source>
        <dbReference type="ARBA" id="ARBA00022670"/>
    </source>
</evidence>
<feature type="active site" description="Charge relay system" evidence="5">
    <location>
        <position position="134"/>
    </location>
</feature>
<evidence type="ECO:0000313" key="8">
    <source>
        <dbReference type="EMBL" id="KAF2435625.1"/>
    </source>
</evidence>
<sequence>MLITFLGSDHSDVHQIYNGTVLRGFCASMKSHCIDALNAMEDVAHVEKVVTVSTTNVRQQATWGLNRLSSVDPVLGKGSPKRLEFNYNYPDGDSLGGGVDVYVVDTGVNTEHVAFGGRANLHSYLSSQEDDNGHGTHVGGTATGAVFGVASGANLWGLKVLDSSGSGPSSTTMQAIVDIIEIHNRKKSMPGFKGSVINMSFNLQRSAALNAAVEAAMENGIHAIIAAGNEATDACSFSPASLGGSRGNAITVGSVGITESISRFSNTGSCVDLYAPGENVVSAWMGGPNVVNAIDGTSMATPHVTGLVAYHIARKPELAQDPVAMKAFIMSTTISGQLSGNPNPGDSMLLANNGFRG</sequence>
<evidence type="ECO:0000256" key="4">
    <source>
        <dbReference type="ARBA" id="ARBA00022825"/>
    </source>
</evidence>
<feature type="active site" description="Charge relay system" evidence="5">
    <location>
        <position position="105"/>
    </location>
</feature>
<comment type="caution">
    <text evidence="8">The sequence shown here is derived from an EMBL/GenBank/DDBJ whole genome shotgun (WGS) entry which is preliminary data.</text>
</comment>
<dbReference type="PRINTS" id="PR00723">
    <property type="entry name" value="SUBTILISIN"/>
</dbReference>
<dbReference type="PROSITE" id="PS00137">
    <property type="entry name" value="SUBTILASE_HIS"/>
    <property type="match status" value="1"/>
</dbReference>
<dbReference type="GO" id="GO:0006508">
    <property type="term" value="P:proteolysis"/>
    <property type="evidence" value="ECO:0007669"/>
    <property type="project" value="UniProtKB-KW"/>
</dbReference>
<dbReference type="InterPro" id="IPR050131">
    <property type="entry name" value="Peptidase_S8_subtilisin-like"/>
</dbReference>
<organism evidence="8 9">
    <name type="scientific">Tothia fuscella</name>
    <dbReference type="NCBI Taxonomy" id="1048955"/>
    <lineage>
        <taxon>Eukaryota</taxon>
        <taxon>Fungi</taxon>
        <taxon>Dikarya</taxon>
        <taxon>Ascomycota</taxon>
        <taxon>Pezizomycotina</taxon>
        <taxon>Dothideomycetes</taxon>
        <taxon>Pleosporomycetidae</taxon>
        <taxon>Venturiales</taxon>
        <taxon>Cylindrosympodiaceae</taxon>
        <taxon>Tothia</taxon>
    </lineage>
</organism>
<dbReference type="PROSITE" id="PS00136">
    <property type="entry name" value="SUBTILASE_ASP"/>
    <property type="match status" value="1"/>
</dbReference>
<dbReference type="Proteomes" id="UP000800235">
    <property type="component" value="Unassembled WGS sequence"/>
</dbReference>
<dbReference type="InterPro" id="IPR000209">
    <property type="entry name" value="Peptidase_S8/S53_dom"/>
</dbReference>
<evidence type="ECO:0000256" key="6">
    <source>
        <dbReference type="RuleBase" id="RU003355"/>
    </source>
</evidence>
<dbReference type="OrthoDB" id="206201at2759"/>
<dbReference type="InterPro" id="IPR022398">
    <property type="entry name" value="Peptidase_S8_His-AS"/>
</dbReference>
<dbReference type="EMBL" id="MU007012">
    <property type="protein sequence ID" value="KAF2435625.1"/>
    <property type="molecule type" value="Genomic_DNA"/>
</dbReference>
<dbReference type="SUPFAM" id="SSF52743">
    <property type="entry name" value="Subtilisin-like"/>
    <property type="match status" value="1"/>
</dbReference>
<proteinExistence type="inferred from homology"/>
<evidence type="ECO:0000256" key="1">
    <source>
        <dbReference type="ARBA" id="ARBA00011073"/>
    </source>
</evidence>
<dbReference type="PROSITE" id="PS51892">
    <property type="entry name" value="SUBTILASE"/>
    <property type="match status" value="1"/>
</dbReference>
<dbReference type="PANTHER" id="PTHR43806">
    <property type="entry name" value="PEPTIDASE S8"/>
    <property type="match status" value="1"/>
</dbReference>
<evidence type="ECO:0000313" key="9">
    <source>
        <dbReference type="Proteomes" id="UP000800235"/>
    </source>
</evidence>
<feature type="domain" description="Peptidase S8/S53" evidence="7">
    <location>
        <begin position="97"/>
        <end position="333"/>
    </location>
</feature>
<dbReference type="InterPro" id="IPR034193">
    <property type="entry name" value="PCSK9_ProteinaseK-like"/>
</dbReference>
<dbReference type="PANTHER" id="PTHR43806:SF11">
    <property type="entry name" value="CEREVISIN-RELATED"/>
    <property type="match status" value="1"/>
</dbReference>
<evidence type="ECO:0000256" key="3">
    <source>
        <dbReference type="ARBA" id="ARBA00022801"/>
    </source>
</evidence>
<comment type="similarity">
    <text evidence="1 5 6">Belongs to the peptidase S8 family.</text>
</comment>
<dbReference type="AlphaFoldDB" id="A0A9P4NZY1"/>
<keyword evidence="4 5" id="KW-0720">Serine protease</keyword>
<dbReference type="Pfam" id="PF00082">
    <property type="entry name" value="Peptidase_S8"/>
    <property type="match status" value="1"/>
</dbReference>